<comment type="caution">
    <text evidence="1">The sequence shown here is derived from an EMBL/GenBank/DDBJ whole genome shotgun (WGS) entry which is preliminary data.</text>
</comment>
<gene>
    <name evidence="1" type="ORF">ADUPG1_008238</name>
</gene>
<name>A0ABQ5KR88_9EUKA</name>
<dbReference type="Proteomes" id="UP001057375">
    <property type="component" value="Unassembled WGS sequence"/>
</dbReference>
<evidence type="ECO:0000313" key="2">
    <source>
        <dbReference type="Proteomes" id="UP001057375"/>
    </source>
</evidence>
<dbReference type="EMBL" id="BQXS01010896">
    <property type="protein sequence ID" value="GKT34983.1"/>
    <property type="molecule type" value="Genomic_DNA"/>
</dbReference>
<sequence length="224" mass="25856">MKAWFDKECDIDYLVRFLRFSDIISIFCEIEERVLLNIFSFFDFQHQAALNFAQFFHCFSILIAQDVKCLTFYLYQHSDFLFRCSQDVSLSYSISSSALLKVARVLQIPTNIILPALYKLNIGDRSRSFSVQSHQPITKRVFVAYYYLVFKNCDKGRSDFDHSSSMSDVCSLPSADISYDEYEATSISEDSFIEKSLIFEGDTFHESQTKESTATEQSSSCNIV</sequence>
<proteinExistence type="predicted"/>
<evidence type="ECO:0008006" key="3">
    <source>
        <dbReference type="Google" id="ProtNLM"/>
    </source>
</evidence>
<protein>
    <recommendedName>
        <fullName evidence="3">Maturase K</fullName>
    </recommendedName>
</protein>
<organism evidence="1 2">
    <name type="scientific">Aduncisulcus paluster</name>
    <dbReference type="NCBI Taxonomy" id="2918883"/>
    <lineage>
        <taxon>Eukaryota</taxon>
        <taxon>Metamonada</taxon>
        <taxon>Carpediemonas-like organisms</taxon>
        <taxon>Aduncisulcus</taxon>
    </lineage>
</organism>
<keyword evidence="2" id="KW-1185">Reference proteome</keyword>
<accession>A0ABQ5KR88</accession>
<evidence type="ECO:0000313" key="1">
    <source>
        <dbReference type="EMBL" id="GKT34983.1"/>
    </source>
</evidence>
<reference evidence="1" key="1">
    <citation type="submission" date="2022-03" db="EMBL/GenBank/DDBJ databases">
        <title>Draft genome sequence of Aduncisulcus paluster, a free-living microaerophilic Fornicata.</title>
        <authorList>
            <person name="Yuyama I."/>
            <person name="Kume K."/>
            <person name="Tamura T."/>
            <person name="Inagaki Y."/>
            <person name="Hashimoto T."/>
        </authorList>
    </citation>
    <scope>NUCLEOTIDE SEQUENCE</scope>
    <source>
        <strain evidence="1">NY0171</strain>
    </source>
</reference>